<feature type="chain" id="PRO_5036355496" evidence="2">
    <location>
        <begin position="16"/>
        <end position="399"/>
    </location>
</feature>
<accession>A0A485KYF5</accession>
<protein>
    <submittedName>
        <fullName evidence="4">Aste57867_13555 protein</fullName>
    </submittedName>
</protein>
<keyword evidence="2" id="KW-0732">Signal</keyword>
<proteinExistence type="predicted"/>
<feature type="compositionally biased region" description="Basic residues" evidence="1">
    <location>
        <begin position="115"/>
        <end position="126"/>
    </location>
</feature>
<feature type="region of interest" description="Disordered" evidence="1">
    <location>
        <begin position="267"/>
        <end position="366"/>
    </location>
</feature>
<feature type="region of interest" description="Disordered" evidence="1">
    <location>
        <begin position="38"/>
        <end position="223"/>
    </location>
</feature>
<dbReference type="AlphaFoldDB" id="A0A485KYF5"/>
<evidence type="ECO:0000313" key="5">
    <source>
        <dbReference type="Proteomes" id="UP000332933"/>
    </source>
</evidence>
<reference evidence="4 5" key="1">
    <citation type="submission" date="2019-03" db="EMBL/GenBank/DDBJ databases">
        <authorList>
            <person name="Gaulin E."/>
            <person name="Dumas B."/>
        </authorList>
    </citation>
    <scope>NUCLEOTIDE SEQUENCE [LARGE SCALE GENOMIC DNA]</scope>
    <source>
        <strain evidence="4">CBS 568.67</strain>
    </source>
</reference>
<evidence type="ECO:0000313" key="4">
    <source>
        <dbReference type="EMBL" id="VFT90393.1"/>
    </source>
</evidence>
<reference evidence="3" key="2">
    <citation type="submission" date="2019-06" db="EMBL/GenBank/DDBJ databases">
        <title>Genomics analysis of Aphanomyces spp. identifies a new class of oomycete effector associated with host adaptation.</title>
        <authorList>
            <person name="Gaulin E."/>
        </authorList>
    </citation>
    <scope>NUCLEOTIDE SEQUENCE</scope>
    <source>
        <strain evidence="3">CBS 578.67</strain>
    </source>
</reference>
<dbReference type="EMBL" id="VJMH01005462">
    <property type="protein sequence ID" value="KAF0695661.1"/>
    <property type="molecule type" value="Genomic_DNA"/>
</dbReference>
<dbReference type="EMBL" id="CAADRA010005483">
    <property type="protein sequence ID" value="VFT90393.1"/>
    <property type="molecule type" value="Genomic_DNA"/>
</dbReference>
<feature type="compositionally biased region" description="Basic and acidic residues" evidence="1">
    <location>
        <begin position="288"/>
        <end position="322"/>
    </location>
</feature>
<evidence type="ECO:0000256" key="1">
    <source>
        <dbReference type="SAM" id="MobiDB-lite"/>
    </source>
</evidence>
<feature type="signal peptide" evidence="2">
    <location>
        <begin position="1"/>
        <end position="15"/>
    </location>
</feature>
<name>A0A485KYF5_9STRA</name>
<evidence type="ECO:0000256" key="2">
    <source>
        <dbReference type="SAM" id="SignalP"/>
    </source>
</evidence>
<dbReference type="Proteomes" id="UP000332933">
    <property type="component" value="Unassembled WGS sequence"/>
</dbReference>
<feature type="compositionally biased region" description="Acidic residues" evidence="1">
    <location>
        <begin position="323"/>
        <end position="345"/>
    </location>
</feature>
<organism evidence="4 5">
    <name type="scientific">Aphanomyces stellatus</name>
    <dbReference type="NCBI Taxonomy" id="120398"/>
    <lineage>
        <taxon>Eukaryota</taxon>
        <taxon>Sar</taxon>
        <taxon>Stramenopiles</taxon>
        <taxon>Oomycota</taxon>
        <taxon>Saprolegniomycetes</taxon>
        <taxon>Saprolegniales</taxon>
        <taxon>Verrucalvaceae</taxon>
        <taxon>Aphanomyces</taxon>
    </lineage>
</organism>
<feature type="compositionally biased region" description="Basic and acidic residues" evidence="1">
    <location>
        <begin position="170"/>
        <end position="186"/>
    </location>
</feature>
<evidence type="ECO:0000313" key="3">
    <source>
        <dbReference type="EMBL" id="KAF0695661.1"/>
    </source>
</evidence>
<sequence length="399" mass="42923">MRTTLIFSLVAAVLAFQQGPKWVLNRSVVAGGGDTKSYPAAPPAGPPVDHSGGYAGSPTIPHNSGPPSTPHGKGGTKYEQPGGKKGGKGDTNKGKKARGGKHPIKSHGHGQWGHSKYHHATLHHHHEAKEASRGHRGGNQRHEGSSHSYDREGGYHVHKRGQGHPGHASHANDYESGHKGETEKTPKQQAYHEGSPGQEPHKDASDGKKPEGQPCDKKPEAAPAAYSRVALDAPQMQWVVYLDDDVIAQGSDAATIESLLDQEDVMATDGGMFPDSEDSGPTVIAHAPGDHVADTTNVKHDDIPHEQHEADSDKVVGDKDDGGNDDDDDDDDNDDDDDDDDEYDMLLDANRRQHGGHKRSLLTEEAATNEDDAMLLDARRTGRFMLRALRNALDDVVET</sequence>
<feature type="compositionally biased region" description="Basic residues" evidence="1">
    <location>
        <begin position="94"/>
        <end position="108"/>
    </location>
</feature>
<keyword evidence="5" id="KW-1185">Reference proteome</keyword>
<gene>
    <name evidence="4" type="primary">Aste57867_13555</name>
    <name evidence="3" type="ORF">As57867_013505</name>
    <name evidence="4" type="ORF">ASTE57867_13555</name>
</gene>
<feature type="compositionally biased region" description="Basic and acidic residues" evidence="1">
    <location>
        <begin position="140"/>
        <end position="155"/>
    </location>
</feature>
<feature type="compositionally biased region" description="Basic and acidic residues" evidence="1">
    <location>
        <begin position="199"/>
        <end position="220"/>
    </location>
</feature>